<evidence type="ECO:0000259" key="1">
    <source>
        <dbReference type="Pfam" id="PF06985"/>
    </source>
</evidence>
<dbReference type="InterPro" id="IPR010730">
    <property type="entry name" value="HET"/>
</dbReference>
<reference evidence="2" key="1">
    <citation type="submission" date="2021-02" db="EMBL/GenBank/DDBJ databases">
        <authorList>
            <person name="Syme A R."/>
            <person name="Syme A R."/>
            <person name="Moolhuijzen P."/>
        </authorList>
    </citation>
    <scope>NUCLEOTIDE SEQUENCE</scope>
    <source>
        <strain evidence="2">W1-1</strain>
    </source>
</reference>
<organism evidence="2 3">
    <name type="scientific">Pyrenophora teres f. teres</name>
    <dbReference type="NCBI Taxonomy" id="97479"/>
    <lineage>
        <taxon>Eukaryota</taxon>
        <taxon>Fungi</taxon>
        <taxon>Dikarya</taxon>
        <taxon>Ascomycota</taxon>
        <taxon>Pezizomycotina</taxon>
        <taxon>Dothideomycetes</taxon>
        <taxon>Pleosporomycetidae</taxon>
        <taxon>Pleosporales</taxon>
        <taxon>Pleosporineae</taxon>
        <taxon>Pleosporaceae</taxon>
        <taxon>Pyrenophora</taxon>
    </lineage>
</organism>
<proteinExistence type="predicted"/>
<dbReference type="PANTHER" id="PTHR10622:SF11">
    <property type="entry name" value="HET-DOMAIN-CONTAINING PROTEIN"/>
    <property type="match status" value="1"/>
</dbReference>
<dbReference type="EMBL" id="HG992980">
    <property type="protein sequence ID" value="CAE7033472.1"/>
    <property type="molecule type" value="Genomic_DNA"/>
</dbReference>
<gene>
    <name evidence="2" type="ORF">PTTW11_05215</name>
</gene>
<dbReference type="PANTHER" id="PTHR10622">
    <property type="entry name" value="HET DOMAIN-CONTAINING PROTEIN"/>
    <property type="match status" value="1"/>
</dbReference>
<accession>A0A6S6W2H3</accession>
<name>A0A6S6W2H3_9PLEO</name>
<evidence type="ECO:0000313" key="2">
    <source>
        <dbReference type="EMBL" id="CAE7033472.1"/>
    </source>
</evidence>
<feature type="domain" description="Heterokaryon incompatibility" evidence="1">
    <location>
        <begin position="49"/>
        <end position="122"/>
    </location>
</feature>
<sequence>MRLLYYTSGGELGWTKDLVGDDEVPSYAILSHTWDEGQEVTFDDLFCAQQAKHNNLHYFWIDTCCIDKSNNSELSEAIASMFPWYKNAMRCYVYLSNVSSRACEEDGKLHKERKRKPAIKRAGGLREAGRSKSSLLQHQLSCFTVDERMLWAQRRQTKREEDTAYSLLGIFNVCIPLLYGEGRERALHRVREEIRKHRSIDLPIATSTCFNSHNEEHNARCLSNTRTELLDKITTWSSCKGRGANQCSG</sequence>
<dbReference type="AlphaFoldDB" id="A0A6S6W2H3"/>
<evidence type="ECO:0000313" key="3">
    <source>
        <dbReference type="Proteomes" id="UP000472372"/>
    </source>
</evidence>
<protein>
    <submittedName>
        <fullName evidence="2">HET domain containing protein</fullName>
    </submittedName>
</protein>
<dbReference type="Proteomes" id="UP000472372">
    <property type="component" value="Chromosome 4"/>
</dbReference>
<dbReference type="Pfam" id="PF06985">
    <property type="entry name" value="HET"/>
    <property type="match status" value="1"/>
</dbReference>